<dbReference type="GO" id="GO:0003676">
    <property type="term" value="F:nucleic acid binding"/>
    <property type="evidence" value="ECO:0007669"/>
    <property type="project" value="InterPro"/>
</dbReference>
<dbReference type="PANTHER" id="PTHR35317:SF38">
    <property type="entry name" value="RNA-DIRECTED DNA POLYMERASE"/>
    <property type="match status" value="1"/>
</dbReference>
<dbReference type="EMBL" id="CP144751">
    <property type="protein sequence ID" value="WVZ83232.1"/>
    <property type="molecule type" value="Genomic_DNA"/>
</dbReference>
<name>A0AAQ3X2J8_PASNO</name>
<dbReference type="PROSITE" id="PS50158">
    <property type="entry name" value="ZF_CCHC"/>
    <property type="match status" value="1"/>
</dbReference>
<gene>
    <name evidence="4" type="ORF">U9M48_030401</name>
</gene>
<dbReference type="InterPro" id="IPR036875">
    <property type="entry name" value="Znf_CCHC_sf"/>
</dbReference>
<feature type="compositionally biased region" description="Basic and acidic residues" evidence="2">
    <location>
        <begin position="278"/>
        <end position="288"/>
    </location>
</feature>
<dbReference type="SMART" id="SM00343">
    <property type="entry name" value="ZnF_C2HC"/>
    <property type="match status" value="1"/>
</dbReference>
<evidence type="ECO:0000313" key="5">
    <source>
        <dbReference type="Proteomes" id="UP001341281"/>
    </source>
</evidence>
<feature type="domain" description="CCHC-type" evidence="3">
    <location>
        <begin position="314"/>
        <end position="330"/>
    </location>
</feature>
<keyword evidence="5" id="KW-1185">Reference proteome</keyword>
<dbReference type="PANTHER" id="PTHR35317">
    <property type="entry name" value="OS04G0629600 PROTEIN"/>
    <property type="match status" value="1"/>
</dbReference>
<dbReference type="GO" id="GO:0008270">
    <property type="term" value="F:zinc ion binding"/>
    <property type="evidence" value="ECO:0007669"/>
    <property type="project" value="UniProtKB-KW"/>
</dbReference>
<keyword evidence="1" id="KW-0479">Metal-binding</keyword>
<keyword evidence="1" id="KW-0863">Zinc-finger</keyword>
<organism evidence="4 5">
    <name type="scientific">Paspalum notatum var. saurae</name>
    <dbReference type="NCBI Taxonomy" id="547442"/>
    <lineage>
        <taxon>Eukaryota</taxon>
        <taxon>Viridiplantae</taxon>
        <taxon>Streptophyta</taxon>
        <taxon>Embryophyta</taxon>
        <taxon>Tracheophyta</taxon>
        <taxon>Spermatophyta</taxon>
        <taxon>Magnoliopsida</taxon>
        <taxon>Liliopsida</taxon>
        <taxon>Poales</taxon>
        <taxon>Poaceae</taxon>
        <taxon>PACMAD clade</taxon>
        <taxon>Panicoideae</taxon>
        <taxon>Andropogonodae</taxon>
        <taxon>Paspaleae</taxon>
        <taxon>Paspalinae</taxon>
        <taxon>Paspalum</taxon>
    </lineage>
</organism>
<sequence length="349" mass="38241">METPVKGDGGLKMFGDASSSRGAVAERVVASTNSVELPLLTSSNYQEWALVMKVSLEALELWDAVEATCAERAKDRRALAAILRAVPMEMKAGLAVKATAKEAWDAVKSMRVGSDRVKAASVQRLWKQFENITWRDEENAGEFAVRVTGLVGSLREMGETIAEPRVVKKILRVVPRRLKQVAVAVEMFADLDTAKIEEVIGRLRVAEDADKEDALEVTEGVGRLMLQQGQVEVAGRLFLTEERWEAQRRQRGKEKVRRSDAWRGGNSKDARGGGNGGDARRGGNKGDGDSGDNDDTSSVASGSSRRGWSRNRGRCFECGERGHIAKWCRERKKEETALLADAGETPALL</sequence>
<dbReference type="AlphaFoldDB" id="A0AAQ3X2J8"/>
<evidence type="ECO:0000256" key="1">
    <source>
        <dbReference type="PROSITE-ProRule" id="PRU00047"/>
    </source>
</evidence>
<feature type="compositionally biased region" description="Low complexity" evidence="2">
    <location>
        <begin position="297"/>
        <end position="306"/>
    </location>
</feature>
<feature type="region of interest" description="Disordered" evidence="2">
    <location>
        <begin position="248"/>
        <end position="309"/>
    </location>
</feature>
<protein>
    <recommendedName>
        <fullName evidence="3">CCHC-type domain-containing protein</fullName>
    </recommendedName>
</protein>
<reference evidence="4 5" key="1">
    <citation type="submission" date="2024-02" db="EMBL/GenBank/DDBJ databases">
        <title>High-quality chromosome-scale genome assembly of Pensacola bahiagrass (Paspalum notatum Flugge var. saurae).</title>
        <authorList>
            <person name="Vega J.M."/>
            <person name="Podio M."/>
            <person name="Orjuela J."/>
            <person name="Siena L.A."/>
            <person name="Pessino S.C."/>
            <person name="Combes M.C."/>
            <person name="Mariac C."/>
            <person name="Albertini E."/>
            <person name="Pupilli F."/>
            <person name="Ortiz J.P.A."/>
            <person name="Leblanc O."/>
        </authorList>
    </citation>
    <scope>NUCLEOTIDE SEQUENCE [LARGE SCALE GENOMIC DNA]</scope>
    <source>
        <strain evidence="4">R1</strain>
        <tissue evidence="4">Leaf</tissue>
    </source>
</reference>
<dbReference type="InterPro" id="IPR001878">
    <property type="entry name" value="Znf_CCHC"/>
</dbReference>
<dbReference type="SUPFAM" id="SSF57756">
    <property type="entry name" value="Retrovirus zinc finger-like domains"/>
    <property type="match status" value="1"/>
</dbReference>
<evidence type="ECO:0000259" key="3">
    <source>
        <dbReference type="PROSITE" id="PS50158"/>
    </source>
</evidence>
<feature type="compositionally biased region" description="Basic and acidic residues" evidence="2">
    <location>
        <begin position="257"/>
        <end position="271"/>
    </location>
</feature>
<proteinExistence type="predicted"/>
<dbReference type="Proteomes" id="UP001341281">
    <property type="component" value="Chromosome 07"/>
</dbReference>
<evidence type="ECO:0000313" key="4">
    <source>
        <dbReference type="EMBL" id="WVZ83232.1"/>
    </source>
</evidence>
<dbReference type="Gene3D" id="4.10.60.10">
    <property type="entry name" value="Zinc finger, CCHC-type"/>
    <property type="match status" value="1"/>
</dbReference>
<evidence type="ECO:0000256" key="2">
    <source>
        <dbReference type="SAM" id="MobiDB-lite"/>
    </source>
</evidence>
<accession>A0AAQ3X2J8</accession>
<dbReference type="Pfam" id="PF14223">
    <property type="entry name" value="Retrotran_gag_2"/>
    <property type="match status" value="1"/>
</dbReference>
<keyword evidence="1" id="KW-0862">Zinc</keyword>